<feature type="region of interest" description="RNA gate" evidence="5">
    <location>
        <begin position="306"/>
        <end position="320"/>
    </location>
</feature>
<dbReference type="GO" id="GO:0002191">
    <property type="term" value="P:cap-dependent translational initiation"/>
    <property type="evidence" value="ECO:0007669"/>
    <property type="project" value="UniProtKB-UniRule"/>
</dbReference>
<keyword evidence="3" id="KW-0694">RNA-binding</keyword>
<dbReference type="InterPro" id="IPR007783">
    <property type="entry name" value="eIF3d"/>
</dbReference>
<gene>
    <name evidence="7" type="ORF">BJ684DRAFT_8375</name>
</gene>
<dbReference type="PANTHER" id="PTHR12399:SF0">
    <property type="entry name" value="EUKARYOTIC TRANSLATION INITIATION FACTOR 3 SUBUNIT D"/>
    <property type="match status" value="1"/>
</dbReference>
<dbReference type="GO" id="GO:0005852">
    <property type="term" value="C:eukaryotic translation initiation factor 3 complex"/>
    <property type="evidence" value="ECO:0007669"/>
    <property type="project" value="UniProtKB-UniRule"/>
</dbReference>
<feature type="compositionally biased region" description="Gly residues" evidence="6">
    <location>
        <begin position="121"/>
        <end position="140"/>
    </location>
</feature>
<comment type="function">
    <text evidence="5">mRNA cap-binding component of the eukaryotic translation initiation factor 3 (eIF-3) complex, which is involved in protein synthesis of a specialized repertoire of mRNAs and, together with other initiation factors, stimulates binding of mRNA and methionyl-tRNAi to the 40S ribosome. The eIF-3 complex specifically targets and initiates translation of a subset of mRNAs involved in cell proliferation. In the eIF-3 complex, eif3d specifically recognizes and binds the 7-methylguanosine cap of a subset of mRNAs.</text>
</comment>
<feature type="region of interest" description="Disordered" evidence="6">
    <location>
        <begin position="1"/>
        <end position="178"/>
    </location>
</feature>
<evidence type="ECO:0000256" key="3">
    <source>
        <dbReference type="ARBA" id="ARBA00022884"/>
    </source>
</evidence>
<keyword evidence="8" id="KW-1185">Reference proteome</keyword>
<dbReference type="GO" id="GO:0016282">
    <property type="term" value="C:eukaryotic 43S preinitiation complex"/>
    <property type="evidence" value="ECO:0007669"/>
    <property type="project" value="UniProtKB-UniRule"/>
</dbReference>
<dbReference type="GO" id="GO:0003743">
    <property type="term" value="F:translation initiation factor activity"/>
    <property type="evidence" value="ECO:0007669"/>
    <property type="project" value="UniProtKB-UniRule"/>
</dbReference>
<dbReference type="PANTHER" id="PTHR12399">
    <property type="entry name" value="EUKARYOTIC TRANSLATION INITIATION FACTOR 3 SUBUNIT 7"/>
    <property type="match status" value="1"/>
</dbReference>
<organism evidence="7 8">
    <name type="scientific">Piptocephalis cylindrospora</name>
    <dbReference type="NCBI Taxonomy" id="1907219"/>
    <lineage>
        <taxon>Eukaryota</taxon>
        <taxon>Fungi</taxon>
        <taxon>Fungi incertae sedis</taxon>
        <taxon>Zoopagomycota</taxon>
        <taxon>Zoopagomycotina</taxon>
        <taxon>Zoopagomycetes</taxon>
        <taxon>Zoopagales</taxon>
        <taxon>Piptocephalidaceae</taxon>
        <taxon>Piptocephalis</taxon>
    </lineage>
</organism>
<reference evidence="8" key="1">
    <citation type="journal article" date="2018" name="Nat. Microbiol.">
        <title>Leveraging single-cell genomics to expand the fungal tree of life.</title>
        <authorList>
            <person name="Ahrendt S.R."/>
            <person name="Quandt C.A."/>
            <person name="Ciobanu D."/>
            <person name="Clum A."/>
            <person name="Salamov A."/>
            <person name="Andreopoulos B."/>
            <person name="Cheng J.F."/>
            <person name="Woyke T."/>
            <person name="Pelin A."/>
            <person name="Henrissat B."/>
            <person name="Reynolds N.K."/>
            <person name="Benny G.L."/>
            <person name="Smith M.E."/>
            <person name="James T.Y."/>
            <person name="Grigoriev I.V."/>
        </authorList>
    </citation>
    <scope>NUCLEOTIDE SEQUENCE [LARGE SCALE GENOMIC DNA]</scope>
</reference>
<evidence type="ECO:0000313" key="8">
    <source>
        <dbReference type="Proteomes" id="UP000267251"/>
    </source>
</evidence>
<protein>
    <recommendedName>
        <fullName evidence="5">Eukaryotic translation initiation factor 3 subunit D</fullName>
        <shortName evidence="5">eIF3d</shortName>
    </recommendedName>
</protein>
<dbReference type="Pfam" id="PF05091">
    <property type="entry name" value="eIF-3_zeta"/>
    <property type="match status" value="1"/>
</dbReference>
<evidence type="ECO:0000256" key="4">
    <source>
        <dbReference type="ARBA" id="ARBA00022917"/>
    </source>
</evidence>
<dbReference type="HAMAP" id="MF_03003">
    <property type="entry name" value="eIF3d"/>
    <property type="match status" value="1"/>
</dbReference>
<dbReference type="AlphaFoldDB" id="A0A4P9Y6E6"/>
<dbReference type="GO" id="GO:0098808">
    <property type="term" value="F:mRNA cap binding"/>
    <property type="evidence" value="ECO:0007669"/>
    <property type="project" value="UniProtKB-UniRule"/>
</dbReference>
<evidence type="ECO:0000256" key="6">
    <source>
        <dbReference type="SAM" id="MobiDB-lite"/>
    </source>
</evidence>
<dbReference type="OrthoDB" id="16538at2759"/>
<evidence type="ECO:0000256" key="1">
    <source>
        <dbReference type="ARBA" id="ARBA00022490"/>
    </source>
</evidence>
<feature type="compositionally biased region" description="Polar residues" evidence="6">
    <location>
        <begin position="141"/>
        <end position="153"/>
    </location>
</feature>
<comment type="similarity">
    <text evidence="5">Belongs to the eIF-3 subunit D family.</text>
</comment>
<evidence type="ECO:0000256" key="2">
    <source>
        <dbReference type="ARBA" id="ARBA00022540"/>
    </source>
</evidence>
<dbReference type="PIRSF" id="PIRSF016281">
    <property type="entry name" value="EIF-3_zeta"/>
    <property type="match status" value="1"/>
</dbReference>
<dbReference type="EMBL" id="KZ987817">
    <property type="protein sequence ID" value="RKP14575.1"/>
    <property type="molecule type" value="Genomic_DNA"/>
</dbReference>
<evidence type="ECO:0000313" key="7">
    <source>
        <dbReference type="EMBL" id="RKP14575.1"/>
    </source>
</evidence>
<accession>A0A4P9Y6E6</accession>
<evidence type="ECO:0000256" key="5">
    <source>
        <dbReference type="HAMAP-Rule" id="MF_03003"/>
    </source>
</evidence>
<keyword evidence="4 5" id="KW-0648">Protein biosynthesis</keyword>
<proteinExistence type="inferred from homology"/>
<keyword evidence="2 5" id="KW-0396">Initiation factor</keyword>
<dbReference type="Proteomes" id="UP000267251">
    <property type="component" value="Unassembled WGS sequence"/>
</dbReference>
<sequence length="568" mass="62142">MPSSDSQQDKPRFQLPQVNDHTDGWGPAASLLPTQFQGVPYAPFSKSDKLGRVADWTQPENREDNQRGGNRGRQNRHRDAPQAYGSGASSTFLYQPEEDESSFSVVDRSAPVRRTHASGTRGRGGRGGGRGGFQRLGGGSNQKTAGGAPSQSARGGGHYGGRGGGGRGGWRDRQQRTRNPSIKVGVDWDLLEEIEYSRLNKLAFDVAEGEDISTHGRLLPYDRTFDRVTTRLERPLQRRDRARYNVTTSEDPIIQGLAKEGKGKVFVTDSILSVLMSSSRSVYPWDIVITRENGKLFLDKRDDQGIFDAVHVNENAHDAPADGDSLNAVNGLSSEATAINEFLATQVLKETGEDGGALDLEHPHPFYSEQDADIPVASVGYRYRSFDLANGEEEDCQLIVRAEIDAISRTSSGNTAYVIVKALNEFDPKAVGSGNALDWRSKLDGQRGAVLATEFKNNGVKFARWAIQGILSGADQLKFGYVSRVSPSDASKHTILGMQTFKPRDLATQMNLSVSNGWGVAKTIVDLCLQLDDGKYILVKDPNRQVIRLYRLPSSEVPVNEEASEAEA</sequence>
<comment type="domain">
    <text evidence="5">The RNA gate region regulates mRNA cap recognition to prevent promiscuous mRNA-binding before assembly of eif3d into the full eukaryotic translation initiation factor 3 (eIF-3) complex.</text>
</comment>
<dbReference type="GO" id="GO:0033290">
    <property type="term" value="C:eukaryotic 48S preinitiation complex"/>
    <property type="evidence" value="ECO:0007669"/>
    <property type="project" value="UniProtKB-UniRule"/>
</dbReference>
<comment type="subcellular location">
    <subcellularLocation>
        <location evidence="5">Cytoplasm</location>
    </subcellularLocation>
</comment>
<keyword evidence="1 5" id="KW-0963">Cytoplasm</keyword>
<name>A0A4P9Y6E6_9FUNG</name>
<feature type="compositionally biased region" description="Gly residues" evidence="6">
    <location>
        <begin position="154"/>
        <end position="168"/>
    </location>
</feature>
<dbReference type="GO" id="GO:0001732">
    <property type="term" value="P:formation of cytoplasmic translation initiation complex"/>
    <property type="evidence" value="ECO:0007669"/>
    <property type="project" value="UniProtKB-UniRule"/>
</dbReference>
<comment type="subunit">
    <text evidence="5">Component of the eukaryotic translation initiation factor 3 (eIF-3) complex.</text>
</comment>